<name>A0A9P0JN45_ACAOB</name>
<feature type="coiled-coil region" evidence="9">
    <location>
        <begin position="267"/>
        <end position="357"/>
    </location>
</feature>
<comment type="subcellular location">
    <subcellularLocation>
        <location evidence="1 8">Nucleus</location>
    </subcellularLocation>
</comment>
<evidence type="ECO:0000256" key="1">
    <source>
        <dbReference type="ARBA" id="ARBA00004123"/>
    </source>
</evidence>
<reference evidence="11" key="1">
    <citation type="submission" date="2022-03" db="EMBL/GenBank/DDBJ databases">
        <authorList>
            <person name="Sayadi A."/>
        </authorList>
    </citation>
    <scope>NUCLEOTIDE SEQUENCE</scope>
</reference>
<dbReference type="InterPro" id="IPR027417">
    <property type="entry name" value="P-loop_NTPase"/>
</dbReference>
<gene>
    <name evidence="11" type="ORF">ACAOBT_LOCUS2374</name>
</gene>
<dbReference type="AlphaFoldDB" id="A0A9P0JN45"/>
<dbReference type="EMBL" id="CAKOFQ010006674">
    <property type="protein sequence ID" value="CAH1957934.1"/>
    <property type="molecule type" value="Genomic_DNA"/>
</dbReference>
<protein>
    <recommendedName>
        <fullName evidence="8">Structural maintenance of chromosomes protein</fullName>
    </recommendedName>
</protein>
<organism evidence="11 12">
    <name type="scientific">Acanthoscelides obtectus</name>
    <name type="common">Bean weevil</name>
    <name type="synonym">Bruchus obtectus</name>
    <dbReference type="NCBI Taxonomy" id="200917"/>
    <lineage>
        <taxon>Eukaryota</taxon>
        <taxon>Metazoa</taxon>
        <taxon>Ecdysozoa</taxon>
        <taxon>Arthropoda</taxon>
        <taxon>Hexapoda</taxon>
        <taxon>Insecta</taxon>
        <taxon>Pterygota</taxon>
        <taxon>Neoptera</taxon>
        <taxon>Endopterygota</taxon>
        <taxon>Coleoptera</taxon>
        <taxon>Polyphaga</taxon>
        <taxon>Cucujiformia</taxon>
        <taxon>Chrysomeloidea</taxon>
        <taxon>Chrysomelidae</taxon>
        <taxon>Bruchinae</taxon>
        <taxon>Bruchini</taxon>
        <taxon>Acanthoscelides</taxon>
    </lineage>
</organism>
<evidence type="ECO:0000256" key="7">
    <source>
        <dbReference type="ARBA" id="ARBA00023306"/>
    </source>
</evidence>
<keyword evidence="7" id="KW-0131">Cell cycle</keyword>
<dbReference type="InterPro" id="IPR024704">
    <property type="entry name" value="SMC"/>
</dbReference>
<dbReference type="GO" id="GO:0016887">
    <property type="term" value="F:ATP hydrolysis activity"/>
    <property type="evidence" value="ECO:0007669"/>
    <property type="project" value="InterPro"/>
</dbReference>
<dbReference type="InterPro" id="IPR003395">
    <property type="entry name" value="RecF/RecN/SMC_N"/>
</dbReference>
<dbReference type="PIRSF" id="PIRSF005719">
    <property type="entry name" value="SMC"/>
    <property type="match status" value="1"/>
</dbReference>
<feature type="coiled-coil region" evidence="9">
    <location>
        <begin position="395"/>
        <end position="503"/>
    </location>
</feature>
<keyword evidence="12" id="KW-1185">Reference proteome</keyword>
<dbReference type="InterPro" id="IPR036277">
    <property type="entry name" value="SMC_hinge_sf"/>
</dbReference>
<dbReference type="GO" id="GO:0051276">
    <property type="term" value="P:chromosome organization"/>
    <property type="evidence" value="ECO:0007669"/>
    <property type="project" value="InterPro"/>
</dbReference>
<dbReference type="PANTHER" id="PTHR43977">
    <property type="entry name" value="STRUCTURAL MAINTENANCE OF CHROMOSOMES PROTEIN 3"/>
    <property type="match status" value="1"/>
</dbReference>
<comment type="similarity">
    <text evidence="2">Belongs to the SMC family. SMC3 subfamily.</text>
</comment>
<feature type="domain" description="SMC hinge" evidence="10">
    <location>
        <begin position="531"/>
        <end position="644"/>
    </location>
</feature>
<feature type="coiled-coil region" evidence="9">
    <location>
        <begin position="790"/>
        <end position="942"/>
    </location>
</feature>
<dbReference type="Pfam" id="PF06470">
    <property type="entry name" value="SMC_hinge"/>
    <property type="match status" value="1"/>
</dbReference>
<dbReference type="GO" id="GO:0005694">
    <property type="term" value="C:chromosome"/>
    <property type="evidence" value="ECO:0007669"/>
    <property type="project" value="InterPro"/>
</dbReference>
<evidence type="ECO:0000313" key="11">
    <source>
        <dbReference type="EMBL" id="CAH1957934.1"/>
    </source>
</evidence>
<dbReference type="Proteomes" id="UP001152888">
    <property type="component" value="Unassembled WGS sequence"/>
</dbReference>
<dbReference type="Gene3D" id="3.40.50.300">
    <property type="entry name" value="P-loop containing nucleotide triphosphate hydrolases"/>
    <property type="match status" value="2"/>
</dbReference>
<dbReference type="CDD" id="cd03272">
    <property type="entry name" value="ABC_SMC3_euk"/>
    <property type="match status" value="1"/>
</dbReference>
<evidence type="ECO:0000256" key="6">
    <source>
        <dbReference type="ARBA" id="ARBA00023242"/>
    </source>
</evidence>
<feature type="coiled-coil region" evidence="9">
    <location>
        <begin position="179"/>
        <end position="216"/>
    </location>
</feature>
<accession>A0A9P0JN45</accession>
<dbReference type="FunFam" id="3.40.50.300:FF:000424">
    <property type="entry name" value="Structural maintenance of chromosomes 3"/>
    <property type="match status" value="1"/>
</dbReference>
<keyword evidence="3" id="KW-0132">Cell division</keyword>
<dbReference type="FunFam" id="3.40.50.300:FF:000370">
    <property type="entry name" value="Structural maintenance of chromosomes 3"/>
    <property type="match status" value="1"/>
</dbReference>
<dbReference type="Gene3D" id="1.20.1060.20">
    <property type="match status" value="1"/>
</dbReference>
<keyword evidence="5 9" id="KW-0175">Coiled coil</keyword>
<proteinExistence type="inferred from homology"/>
<dbReference type="SUPFAM" id="SSF52540">
    <property type="entry name" value="P-loop containing nucleoside triphosphate hydrolases"/>
    <property type="match status" value="2"/>
</dbReference>
<dbReference type="OrthoDB" id="431497at2759"/>
<evidence type="ECO:0000313" key="12">
    <source>
        <dbReference type="Proteomes" id="UP001152888"/>
    </source>
</evidence>
<dbReference type="GO" id="GO:0005634">
    <property type="term" value="C:nucleus"/>
    <property type="evidence" value="ECO:0007669"/>
    <property type="project" value="UniProtKB-SubCell"/>
</dbReference>
<dbReference type="Gene3D" id="3.30.70.1620">
    <property type="match status" value="1"/>
</dbReference>
<sequence length="1198" mass="139319">MHIKQVIIQGFKSYKDITVVEPFDKRHNVIVGRNGSGKSNFFYAIQFVLSNEFARLRDEQRLSLLYDGTSVTTISAFVEIIFDNSDHRIPIEQKEIFLKRQLNRKTDQYYLNKKLVTRPEVVKLFESAGFSNSNPYYIVKQGKIDEMAAAPDSYRLKVLREVAGTRVYDERREESIATLKDTMIKSQEADKLLKNIEEKLHSLEEQTEELKQYQQLDKIRRTLEFVIHEVELTANKENLANVEKQREALADVQSDLTKSLTEIQEDIEKNETIVKVARNALDALKEESEILTNDQQRLTKEKIKLELTIKDLSTEAERDDKLKQEADSRLATLTQSIAEKEAELEQLKSAYVSIKMQEDKFKMELALKEQKRKELYAKQGRRQQFSSKNERDKWIQKETEALDKQLKDKQRHKEQLEADLEKDASRVNEVKKKVAQLVLEMDSLKEAVDNHKEHIHELKKNKLQLQATRSELWRKENHVQQNLNSLKEDVIKADQKLKSVVNRAVMNGKDSVRKVIETFASRGGEEAELVLHYHGLVLDNFKCQDTIYTAVEVTAGNKLFYHIVDTEVVATKILNEMNRQKLPGEVNFMSLNRLTAEVRQYPKTSDALPIITKLMYDPKFEKVMQFIFGRTMLCRDMETSVKIAKSKGLDCVTLEGDRAESKGVLTGGYFNPHRSRLAIVKNHREVLGQHRERRFELEQLKEEILKHQVLLDNIVSEIEKTESKITKAKATYDEKNAEKQFLREELSNIEKNMGQKELLLTQCKSDLEVIQVTKEMLEAEMEHDMLSQLSVEDQQELKSLNSDIQRLQQEIKQAVATRLKLEGEKNKLENLLTNNLMKRKNKVLNTLEEMSLEDKHHQLANAKTDLEEIDSKINEIIQELGTMEKKVKEMENRMKNVRDQLEGLKKQEREIKNQIEEDAKQLEKLANKQTQLEHKINESMEKINEFGTLPVQELFNRYTNMATKALLKELAKTNKNMKKFGHINKKAFDQYLSLLEDKKKLEKRKEDVDLSFNKLQELLDTLEMKKMEAIHFTFKQCSKYFIEVFQKLVPNGKGLLVLKKMDDSKGSEENLVDNLTGIGVRVSFMGPNAEMKELNQLSGGQKTMVSLALIFAIQKCDPAPFYLFDEIDQALDPEYRRATAKMIHDLSEQAQFITTTFRPELLEHANKFYGVTFRNMASRIRCVTKEEAKDFVEDDQTR</sequence>
<evidence type="ECO:0000256" key="2">
    <source>
        <dbReference type="ARBA" id="ARBA00005917"/>
    </source>
</evidence>
<evidence type="ECO:0000256" key="3">
    <source>
        <dbReference type="ARBA" id="ARBA00022618"/>
    </source>
</evidence>
<comment type="caution">
    <text evidence="11">The sequence shown here is derived from an EMBL/GenBank/DDBJ whole genome shotgun (WGS) entry which is preliminary data.</text>
</comment>
<dbReference type="GO" id="GO:0051301">
    <property type="term" value="P:cell division"/>
    <property type="evidence" value="ECO:0007669"/>
    <property type="project" value="UniProtKB-KW"/>
</dbReference>
<dbReference type="SUPFAM" id="SSF75553">
    <property type="entry name" value="Smc hinge domain"/>
    <property type="match status" value="1"/>
</dbReference>
<feature type="coiled-coil region" evidence="9">
    <location>
        <begin position="697"/>
        <end position="759"/>
    </location>
</feature>
<dbReference type="InterPro" id="IPR010935">
    <property type="entry name" value="SMC_hinge"/>
</dbReference>
<evidence type="ECO:0000259" key="10">
    <source>
        <dbReference type="SMART" id="SM00968"/>
    </source>
</evidence>
<dbReference type="InterPro" id="IPR041741">
    <property type="entry name" value="SMC3_ABC_euk"/>
</dbReference>
<evidence type="ECO:0000256" key="8">
    <source>
        <dbReference type="PIRNR" id="PIRNR005719"/>
    </source>
</evidence>
<evidence type="ECO:0000256" key="9">
    <source>
        <dbReference type="SAM" id="Coils"/>
    </source>
</evidence>
<dbReference type="GO" id="GO:0005524">
    <property type="term" value="F:ATP binding"/>
    <property type="evidence" value="ECO:0007669"/>
    <property type="project" value="InterPro"/>
</dbReference>
<keyword evidence="6 8" id="KW-0539">Nucleus</keyword>
<dbReference type="Pfam" id="PF02463">
    <property type="entry name" value="SMC_N"/>
    <property type="match status" value="1"/>
</dbReference>
<feature type="coiled-coil region" evidence="9">
    <location>
        <begin position="984"/>
        <end position="1018"/>
    </location>
</feature>
<keyword evidence="4" id="KW-0498">Mitosis</keyword>
<evidence type="ECO:0000256" key="4">
    <source>
        <dbReference type="ARBA" id="ARBA00022776"/>
    </source>
</evidence>
<evidence type="ECO:0000256" key="5">
    <source>
        <dbReference type="ARBA" id="ARBA00023054"/>
    </source>
</evidence>
<dbReference type="SMART" id="SM00968">
    <property type="entry name" value="SMC_hinge"/>
    <property type="match status" value="1"/>
</dbReference>